<keyword evidence="3" id="KW-1185">Reference proteome</keyword>
<dbReference type="AlphaFoldDB" id="A0A0D9QNL0"/>
<dbReference type="Proteomes" id="UP000054561">
    <property type="component" value="Unassembled WGS sequence"/>
</dbReference>
<feature type="region of interest" description="Disordered" evidence="1">
    <location>
        <begin position="1"/>
        <end position="22"/>
    </location>
</feature>
<evidence type="ECO:0000313" key="2">
    <source>
        <dbReference type="EMBL" id="KJP88387.1"/>
    </source>
</evidence>
<accession>A0A0D9QNL0</accession>
<gene>
    <name evidence="2" type="ORF">AK88_02003</name>
</gene>
<protein>
    <submittedName>
        <fullName evidence="2">Uncharacterized protein</fullName>
    </submittedName>
</protein>
<dbReference type="OrthoDB" id="375781at2759"/>
<evidence type="ECO:0000256" key="1">
    <source>
        <dbReference type="SAM" id="MobiDB-lite"/>
    </source>
</evidence>
<evidence type="ECO:0000313" key="3">
    <source>
        <dbReference type="Proteomes" id="UP000054561"/>
    </source>
</evidence>
<dbReference type="OMA" id="IYDSYFC"/>
<dbReference type="RefSeq" id="XP_012335061.1">
    <property type="nucleotide sequence ID" value="XM_012479638.1"/>
</dbReference>
<name>A0A0D9QNL0_PLAFR</name>
<proteinExistence type="predicted"/>
<dbReference type="GeneID" id="24267317"/>
<reference evidence="2 3" key="1">
    <citation type="submission" date="2014-03" db="EMBL/GenBank/DDBJ databases">
        <title>The Genome Sequence of Plasmodium fragile nilgiri.</title>
        <authorList>
            <consortium name="The Broad Institute Genomics Platform"/>
            <consortium name="The Broad Institute Genome Sequencing Center for Infectious Disease"/>
            <person name="Neafsey D."/>
            <person name="Duraisingh M."/>
            <person name="Young S.K."/>
            <person name="Zeng Q."/>
            <person name="Gargeya S."/>
            <person name="Abouelleil A."/>
            <person name="Alvarado L."/>
            <person name="Chapman S.B."/>
            <person name="Gainer-Dewar J."/>
            <person name="Goldberg J."/>
            <person name="Griggs A."/>
            <person name="Gujja S."/>
            <person name="Hansen M."/>
            <person name="Howarth C."/>
            <person name="Imamovic A."/>
            <person name="Larimer J."/>
            <person name="Pearson M."/>
            <person name="Poon T.W."/>
            <person name="Priest M."/>
            <person name="Roberts A."/>
            <person name="Saif S."/>
            <person name="Shea T."/>
            <person name="Sykes S."/>
            <person name="Wortman J."/>
            <person name="Nusbaum C."/>
            <person name="Birren B."/>
        </authorList>
    </citation>
    <scope>NUCLEOTIDE SEQUENCE [LARGE SCALE GENOMIC DNA]</scope>
    <source>
        <strain evidence="3">nilgiri</strain>
    </source>
</reference>
<dbReference type="EMBL" id="KQ001662">
    <property type="protein sequence ID" value="KJP88387.1"/>
    <property type="molecule type" value="Genomic_DNA"/>
</dbReference>
<feature type="compositionally biased region" description="Basic and acidic residues" evidence="1">
    <location>
        <begin position="1"/>
        <end position="21"/>
    </location>
</feature>
<sequence>MDKKQEKKINRKKEKEKEQENAHSYFSDTVTFCGTLVRDSMASAAEAIQNNYYPIKESILNIYDSYFCDNSQHSSRRVNGGVPFFTVHQDSSRKK</sequence>
<organism evidence="2 3">
    <name type="scientific">Plasmodium fragile</name>
    <dbReference type="NCBI Taxonomy" id="5857"/>
    <lineage>
        <taxon>Eukaryota</taxon>
        <taxon>Sar</taxon>
        <taxon>Alveolata</taxon>
        <taxon>Apicomplexa</taxon>
        <taxon>Aconoidasida</taxon>
        <taxon>Haemosporida</taxon>
        <taxon>Plasmodiidae</taxon>
        <taxon>Plasmodium</taxon>
        <taxon>Plasmodium (Plasmodium)</taxon>
    </lineage>
</organism>
<dbReference type="VEuPathDB" id="PlasmoDB:AK88_02003"/>